<dbReference type="InterPro" id="IPR036188">
    <property type="entry name" value="FAD/NAD-bd_sf"/>
</dbReference>
<dbReference type="Pfam" id="PF13450">
    <property type="entry name" value="NAD_binding_8"/>
    <property type="match status" value="1"/>
</dbReference>
<reference evidence="4" key="1">
    <citation type="submission" date="2020-02" db="EMBL/GenBank/DDBJ databases">
        <authorList>
            <person name="Meier V. D."/>
        </authorList>
    </citation>
    <scope>NUCLEOTIDE SEQUENCE</scope>
    <source>
        <strain evidence="4">AVDCRST_MAG85</strain>
    </source>
</reference>
<evidence type="ECO:0000256" key="1">
    <source>
        <dbReference type="ARBA" id="ARBA00022630"/>
    </source>
</evidence>
<protein>
    <recommendedName>
        <fullName evidence="5">Secreted protein</fullName>
    </recommendedName>
</protein>
<dbReference type="PANTHER" id="PTHR23023">
    <property type="entry name" value="DIMETHYLANILINE MONOOXYGENASE"/>
    <property type="match status" value="1"/>
</dbReference>
<gene>
    <name evidence="4" type="ORF">AVDCRST_MAG85-144</name>
</gene>
<name>A0A6J4RKX7_9ACTN</name>
<dbReference type="InterPro" id="IPR050346">
    <property type="entry name" value="FMO-like"/>
</dbReference>
<dbReference type="PRINTS" id="PR00411">
    <property type="entry name" value="PNDRDTASEI"/>
</dbReference>
<dbReference type="EMBL" id="CADCVT010000016">
    <property type="protein sequence ID" value="CAA9473789.1"/>
    <property type="molecule type" value="Genomic_DNA"/>
</dbReference>
<evidence type="ECO:0000256" key="2">
    <source>
        <dbReference type="ARBA" id="ARBA00022827"/>
    </source>
</evidence>
<keyword evidence="2" id="KW-0274">FAD</keyword>
<proteinExistence type="predicted"/>
<dbReference type="AlphaFoldDB" id="A0A6J4RKX7"/>
<keyword evidence="3" id="KW-0560">Oxidoreductase</keyword>
<dbReference type="Gene3D" id="3.50.50.60">
    <property type="entry name" value="FAD/NAD(P)-binding domain"/>
    <property type="match status" value="1"/>
</dbReference>
<dbReference type="SUPFAM" id="SSF51905">
    <property type="entry name" value="FAD/NAD(P)-binding domain"/>
    <property type="match status" value="2"/>
</dbReference>
<dbReference type="Gene3D" id="3.40.50.720">
    <property type="entry name" value="NAD(P)-binding Rossmann-like Domain"/>
    <property type="match status" value="1"/>
</dbReference>
<evidence type="ECO:0000256" key="3">
    <source>
        <dbReference type="ARBA" id="ARBA00023002"/>
    </source>
</evidence>
<keyword evidence="1" id="KW-0285">Flavoprotein</keyword>
<sequence>MRTPPSLAILGAGPIGLEAALAAAERGWRFTVYEAAPAAGGHVRDWGHVRLFTPWTMAVSDRVRAALGDSAPEGAALPTGHELADRVLDPVAALPRIAPRLRLGNRVLAVVREGLLKHEAIGAVPERSERPFRLLVSGPDGEERVERADAVLDCTGTYGTPNTLGDGGIPAPGEQRHADRIEHRIPDVAARPRDWAGRTVLLTGAGHSAQTAARQFAKLARDAPETRLLWAVRNSDPTWSAVEDDTLSERAALTRTSRELAAGASSAVEVLTGRVTESLSDAGGRLTVTLRNGQAEQVVVDGVLALNGGVGDQSLYRQLQVHECYATAAPMKLSAALLGAAGGDCLDVPPLGPETLVNPEPGFFVVGAKSYGRASQFLLRNGWAQVDDVMGLLA</sequence>
<evidence type="ECO:0000313" key="4">
    <source>
        <dbReference type="EMBL" id="CAA9473789.1"/>
    </source>
</evidence>
<evidence type="ECO:0008006" key="5">
    <source>
        <dbReference type="Google" id="ProtNLM"/>
    </source>
</evidence>
<accession>A0A6J4RKX7</accession>
<organism evidence="4">
    <name type="scientific">uncultured Solirubrobacteraceae bacterium</name>
    <dbReference type="NCBI Taxonomy" id="1162706"/>
    <lineage>
        <taxon>Bacteria</taxon>
        <taxon>Bacillati</taxon>
        <taxon>Actinomycetota</taxon>
        <taxon>Thermoleophilia</taxon>
        <taxon>Solirubrobacterales</taxon>
        <taxon>Solirubrobacteraceae</taxon>
        <taxon>environmental samples</taxon>
    </lineage>
</organism>
<dbReference type="GO" id="GO:0016491">
    <property type="term" value="F:oxidoreductase activity"/>
    <property type="evidence" value="ECO:0007669"/>
    <property type="project" value="UniProtKB-KW"/>
</dbReference>